<evidence type="ECO:0000256" key="1">
    <source>
        <dbReference type="SAM" id="MobiDB-lite"/>
    </source>
</evidence>
<feature type="region of interest" description="Disordered" evidence="1">
    <location>
        <begin position="36"/>
        <end position="87"/>
    </location>
</feature>
<sequence length="87" mass="9292">MQGTPLDAQCNSVHRELLMRKGLRVKGFVIASKPTLAPGESLENSARPSHRKHRAKVARQGQARPGDGGGGGGDDDDDDDNNNNDDD</sequence>
<name>A0ABR1PW53_9PEZI</name>
<dbReference type="EMBL" id="JAQQWE010000009">
    <property type="protein sequence ID" value="KAK7941249.1"/>
    <property type="molecule type" value="Genomic_DNA"/>
</dbReference>
<dbReference type="Proteomes" id="UP001391051">
    <property type="component" value="Unassembled WGS sequence"/>
</dbReference>
<evidence type="ECO:0000313" key="2">
    <source>
        <dbReference type="EMBL" id="KAK7941249.1"/>
    </source>
</evidence>
<accession>A0ABR1PW53</accession>
<feature type="compositionally biased region" description="Acidic residues" evidence="1">
    <location>
        <begin position="73"/>
        <end position="87"/>
    </location>
</feature>
<comment type="caution">
    <text evidence="2">The sequence shown here is derived from an EMBL/GenBank/DDBJ whole genome shotgun (WGS) entry which is preliminary data.</text>
</comment>
<protein>
    <submittedName>
        <fullName evidence="2">Uncharacterized protein</fullName>
    </submittedName>
</protein>
<dbReference type="RefSeq" id="XP_066694001.1">
    <property type="nucleotide sequence ID" value="XM_066849858.1"/>
</dbReference>
<keyword evidence="3" id="KW-1185">Reference proteome</keyword>
<gene>
    <name evidence="2" type="ORF">PG986_013636</name>
</gene>
<proteinExistence type="predicted"/>
<reference evidence="2 3" key="1">
    <citation type="submission" date="2023-01" db="EMBL/GenBank/DDBJ databases">
        <title>Analysis of 21 Apiospora genomes using comparative genomics revels a genus with tremendous synthesis potential of carbohydrate active enzymes and secondary metabolites.</title>
        <authorList>
            <person name="Sorensen T."/>
        </authorList>
    </citation>
    <scope>NUCLEOTIDE SEQUENCE [LARGE SCALE GENOMIC DNA]</scope>
    <source>
        <strain evidence="2 3">CBS 24483</strain>
    </source>
</reference>
<evidence type="ECO:0000313" key="3">
    <source>
        <dbReference type="Proteomes" id="UP001391051"/>
    </source>
</evidence>
<dbReference type="GeneID" id="92082920"/>
<feature type="compositionally biased region" description="Basic residues" evidence="1">
    <location>
        <begin position="48"/>
        <end position="57"/>
    </location>
</feature>
<organism evidence="2 3">
    <name type="scientific">Apiospora aurea</name>
    <dbReference type="NCBI Taxonomy" id="335848"/>
    <lineage>
        <taxon>Eukaryota</taxon>
        <taxon>Fungi</taxon>
        <taxon>Dikarya</taxon>
        <taxon>Ascomycota</taxon>
        <taxon>Pezizomycotina</taxon>
        <taxon>Sordariomycetes</taxon>
        <taxon>Xylariomycetidae</taxon>
        <taxon>Amphisphaeriales</taxon>
        <taxon>Apiosporaceae</taxon>
        <taxon>Apiospora</taxon>
    </lineage>
</organism>